<dbReference type="SUPFAM" id="SSF82171">
    <property type="entry name" value="DPP6 N-terminal domain-like"/>
    <property type="match status" value="1"/>
</dbReference>
<dbReference type="PANTHER" id="PTHR42776">
    <property type="entry name" value="SERINE PEPTIDASE S9 FAMILY MEMBER"/>
    <property type="match status" value="1"/>
</dbReference>
<dbReference type="RefSeq" id="XP_033589386.1">
    <property type="nucleotide sequence ID" value="XM_033733866.1"/>
</dbReference>
<evidence type="ECO:0000256" key="2">
    <source>
        <dbReference type="ARBA" id="ARBA00022801"/>
    </source>
</evidence>
<evidence type="ECO:0000313" key="7">
    <source>
        <dbReference type="Proteomes" id="UP000799767"/>
    </source>
</evidence>
<keyword evidence="3" id="KW-0720">Serine protease</keyword>
<reference evidence="6" key="1">
    <citation type="journal article" date="2020" name="Stud. Mycol.">
        <title>101 Dothideomycetes genomes: a test case for predicting lifestyles and emergence of pathogens.</title>
        <authorList>
            <person name="Haridas S."/>
            <person name="Albert R."/>
            <person name="Binder M."/>
            <person name="Bloem J."/>
            <person name="Labutti K."/>
            <person name="Salamov A."/>
            <person name="Andreopoulos B."/>
            <person name="Baker S."/>
            <person name="Barry K."/>
            <person name="Bills G."/>
            <person name="Bluhm B."/>
            <person name="Cannon C."/>
            <person name="Castanera R."/>
            <person name="Culley D."/>
            <person name="Daum C."/>
            <person name="Ezra D."/>
            <person name="Gonzalez J."/>
            <person name="Henrissat B."/>
            <person name="Kuo A."/>
            <person name="Liang C."/>
            <person name="Lipzen A."/>
            <person name="Lutzoni F."/>
            <person name="Magnuson J."/>
            <person name="Mondo S."/>
            <person name="Nolan M."/>
            <person name="Ohm R."/>
            <person name="Pangilinan J."/>
            <person name="Park H.-J."/>
            <person name="Ramirez L."/>
            <person name="Alfaro M."/>
            <person name="Sun H."/>
            <person name="Tritt A."/>
            <person name="Yoshinaga Y."/>
            <person name="Zwiers L.-H."/>
            <person name="Turgeon B."/>
            <person name="Goodwin S."/>
            <person name="Spatafora J."/>
            <person name="Crous P."/>
            <person name="Grigoriev I."/>
        </authorList>
    </citation>
    <scope>NUCLEOTIDE SEQUENCE</scope>
    <source>
        <strain evidence="6">CBS 113389</strain>
    </source>
</reference>
<dbReference type="PANTHER" id="PTHR42776:SF27">
    <property type="entry name" value="DIPEPTIDYL PEPTIDASE FAMILY MEMBER 6"/>
    <property type="match status" value="1"/>
</dbReference>
<dbReference type="GO" id="GO:0004252">
    <property type="term" value="F:serine-type endopeptidase activity"/>
    <property type="evidence" value="ECO:0007669"/>
    <property type="project" value="TreeGrafter"/>
</dbReference>
<dbReference type="AlphaFoldDB" id="A0A6A6PSR5"/>
<dbReference type="InterPro" id="IPR011042">
    <property type="entry name" value="6-blade_b-propeller_TolB-like"/>
</dbReference>
<dbReference type="GeneID" id="54474868"/>
<name>A0A6A6PSR5_9PEZI</name>
<evidence type="ECO:0000313" key="6">
    <source>
        <dbReference type="EMBL" id="KAF2482816.1"/>
    </source>
</evidence>
<evidence type="ECO:0000256" key="3">
    <source>
        <dbReference type="ARBA" id="ARBA00022825"/>
    </source>
</evidence>
<dbReference type="Pfam" id="PF07676">
    <property type="entry name" value="PD40"/>
    <property type="match status" value="3"/>
</dbReference>
<gene>
    <name evidence="6" type="ORF">BDY17DRAFT_299212</name>
</gene>
<keyword evidence="2 6" id="KW-0378">Hydrolase</keyword>
<keyword evidence="7" id="KW-1185">Reference proteome</keyword>
<protein>
    <recommendedName>
        <fullName evidence="4">Dipeptidyl-peptidase V</fullName>
    </recommendedName>
</protein>
<dbReference type="SUPFAM" id="SSF53474">
    <property type="entry name" value="alpha/beta-Hydrolases"/>
    <property type="match status" value="1"/>
</dbReference>
<dbReference type="GO" id="GO:0006508">
    <property type="term" value="P:proteolysis"/>
    <property type="evidence" value="ECO:0007669"/>
    <property type="project" value="InterPro"/>
</dbReference>
<dbReference type="Gene3D" id="2.120.10.30">
    <property type="entry name" value="TolB, C-terminal domain"/>
    <property type="match status" value="2"/>
</dbReference>
<dbReference type="InterPro" id="IPR029058">
    <property type="entry name" value="AB_hydrolase_fold"/>
</dbReference>
<accession>A0A6A6PSR5</accession>
<dbReference type="Pfam" id="PF00326">
    <property type="entry name" value="Peptidase_S9"/>
    <property type="match status" value="1"/>
</dbReference>
<dbReference type="EMBL" id="MU001636">
    <property type="protein sequence ID" value="KAF2482816.1"/>
    <property type="molecule type" value="Genomic_DNA"/>
</dbReference>
<dbReference type="InterPro" id="IPR001375">
    <property type="entry name" value="Peptidase_S9_cat"/>
</dbReference>
<evidence type="ECO:0000259" key="5">
    <source>
        <dbReference type="Pfam" id="PF00326"/>
    </source>
</evidence>
<feature type="domain" description="Peptidase S9 prolyl oligopeptidase catalytic" evidence="5">
    <location>
        <begin position="457"/>
        <end position="677"/>
    </location>
</feature>
<evidence type="ECO:0000256" key="1">
    <source>
        <dbReference type="ARBA" id="ARBA00010040"/>
    </source>
</evidence>
<organism evidence="6 7">
    <name type="scientific">Neohortaea acidophila</name>
    <dbReference type="NCBI Taxonomy" id="245834"/>
    <lineage>
        <taxon>Eukaryota</taxon>
        <taxon>Fungi</taxon>
        <taxon>Dikarya</taxon>
        <taxon>Ascomycota</taxon>
        <taxon>Pezizomycotina</taxon>
        <taxon>Dothideomycetes</taxon>
        <taxon>Dothideomycetidae</taxon>
        <taxon>Mycosphaerellales</taxon>
        <taxon>Teratosphaeriaceae</taxon>
        <taxon>Neohortaea</taxon>
    </lineage>
</organism>
<comment type="similarity">
    <text evidence="1">Belongs to the peptidase S9C family.</text>
</comment>
<dbReference type="OrthoDB" id="43744at2759"/>
<dbReference type="Gene3D" id="3.40.50.1820">
    <property type="entry name" value="alpha/beta hydrolase"/>
    <property type="match status" value="1"/>
</dbReference>
<keyword evidence="3" id="KW-0645">Protease</keyword>
<sequence>MGLIDDLLDLQIPNNVKIEPIGQHVVYTTSGICRPKHADRAVSTLWLGETRVEKSARPLTSGEYNDTAPEWRPDCTSIAFISDRQRPGQTSAIYILPMKGGAVDASRTEDGDLSSGPKAAAAEPYALTAADNERAIEMFRWSPDGKCIAYISADEKTPERRQREKDKDDANVWGANLVLSRLRIVDFATKKVTTLVEGAEHVTGLAWSPDGTRIAFLHRKKPGIESECLDGCSVSVIGVETRSIRFVKHFASGITNPVWAGKSLYFAANVDPTFLSSAQALWSIDLSSTRPIFQRELRGDDDCIGHFVEFGQTDLVLCTKKGMGTYFSTFGDKTMVRSYENDIASFDANLNVIDNEILLAVVKSTVNSPAEVYFTNETGTQHIQVSSHGDVLKDYKFGTATVIKCKSSDGEVELDAIYFSPAKPKGKTDAKGPFPTAVICHGGPYNRSTDAFNSHTMSWQPVLLEAGYGLLMPNYRGGSGHGDKFAATARSHIGIHDYEDVIQLTQLAIEKGYADKDRVLIGGWSHGGELAYLASVRNGQHGHGWRFQAAIPGAGATDSDTLRFTSDMGLTFELGQPGEAPWDSDVRSTTARTRRGAIWCFKNAIDSGVVLPAMLIMHCEQDKRVPVEQAVAMRRALQYHGLPFEFVSYPREGHRMVERMHVRDRMVRALRWADTYISPEV</sequence>
<proteinExistence type="inferred from homology"/>
<dbReference type="InterPro" id="IPR011659">
    <property type="entry name" value="WD40"/>
</dbReference>
<evidence type="ECO:0000256" key="4">
    <source>
        <dbReference type="ARBA" id="ARBA00032829"/>
    </source>
</evidence>
<dbReference type="Proteomes" id="UP000799767">
    <property type="component" value="Unassembled WGS sequence"/>
</dbReference>